<protein>
    <recommendedName>
        <fullName evidence="3">TonB-dependent receptor plug domain-containing protein</fullName>
    </recommendedName>
</protein>
<proteinExistence type="predicted"/>
<evidence type="ECO:0000313" key="1">
    <source>
        <dbReference type="EMBL" id="MCF2220162.1"/>
    </source>
</evidence>
<evidence type="ECO:0008006" key="3">
    <source>
        <dbReference type="Google" id="ProtNLM"/>
    </source>
</evidence>
<organism evidence="1 2">
    <name type="scientific">Chryseobacterium indicum</name>
    <dbReference type="NCBI Taxonomy" id="2766954"/>
    <lineage>
        <taxon>Bacteria</taxon>
        <taxon>Pseudomonadati</taxon>
        <taxon>Bacteroidota</taxon>
        <taxon>Flavobacteriia</taxon>
        <taxon>Flavobacteriales</taxon>
        <taxon>Weeksellaceae</taxon>
        <taxon>Chryseobacterium group</taxon>
        <taxon>Chryseobacterium</taxon>
    </lineage>
</organism>
<dbReference type="EMBL" id="JACSGT010000001">
    <property type="protein sequence ID" value="MCF2220162.1"/>
    <property type="molecule type" value="Genomic_DNA"/>
</dbReference>
<dbReference type="InterPro" id="IPR037066">
    <property type="entry name" value="Plug_dom_sf"/>
</dbReference>
<gene>
    <name evidence="1" type="ORF">H9Q08_12705</name>
</gene>
<dbReference type="RefSeq" id="WP_235131644.1">
    <property type="nucleotide sequence ID" value="NZ_JACSGT010000001.1"/>
</dbReference>
<keyword evidence="2" id="KW-1185">Reference proteome</keyword>
<dbReference type="Gene3D" id="2.170.130.10">
    <property type="entry name" value="TonB-dependent receptor, plug domain"/>
    <property type="match status" value="1"/>
</dbReference>
<sequence>MKINIDKPCSENWDSMQDDISGKFCAKCHEIVEDFTNSTPDEIAQKFFTDKKFCGKFTLSQLEQNYTLPWVKIMITALLTSGTVTLIDAQKIDSLFQKSNEQNLPSEFTALSKKVSGLTINTTQSNPNNETYDIKIGHPRRNDGVPPLIIIDGVESTAEILRQIPPDRIENITSLLAFQAVALYKKKGEHGAIIITLKK</sequence>
<comment type="caution">
    <text evidence="1">The sequence shown here is derived from an EMBL/GenBank/DDBJ whole genome shotgun (WGS) entry which is preliminary data.</text>
</comment>
<accession>A0ABS9C7J1</accession>
<dbReference type="Proteomes" id="UP001430374">
    <property type="component" value="Unassembled WGS sequence"/>
</dbReference>
<reference evidence="1" key="1">
    <citation type="submission" date="2021-08" db="EMBL/GenBank/DDBJ databases">
        <title>Complete genome sequence of Chryseobacterium sp strain PS-8.</title>
        <authorList>
            <person name="Das S.K."/>
        </authorList>
    </citation>
    <scope>NUCLEOTIDE SEQUENCE</scope>
    <source>
        <strain evidence="1">PS-8</strain>
    </source>
</reference>
<name>A0ABS9C7J1_9FLAO</name>
<evidence type="ECO:0000313" key="2">
    <source>
        <dbReference type="Proteomes" id="UP001430374"/>
    </source>
</evidence>